<feature type="domain" description="BioF2-like acetyltransferase" evidence="1">
    <location>
        <begin position="107"/>
        <end position="255"/>
    </location>
</feature>
<dbReference type="InterPro" id="IPR016181">
    <property type="entry name" value="Acyl_CoA_acyltransferase"/>
</dbReference>
<protein>
    <recommendedName>
        <fullName evidence="1">BioF2-like acetyltransferase domain-containing protein</fullName>
    </recommendedName>
</protein>
<feature type="non-terminal residue" evidence="2">
    <location>
        <position position="1"/>
    </location>
</feature>
<evidence type="ECO:0000259" key="1">
    <source>
        <dbReference type="Pfam" id="PF13480"/>
    </source>
</evidence>
<proteinExistence type="predicted"/>
<dbReference type="InterPro" id="IPR038740">
    <property type="entry name" value="BioF2-like_GNAT_dom"/>
</dbReference>
<comment type="caution">
    <text evidence="2">The sequence shown here is derived from an EMBL/GenBank/DDBJ whole genome shotgun (WGS) entry which is preliminary data.</text>
</comment>
<reference evidence="2" key="1">
    <citation type="journal article" date="2014" name="Front. Microbiol.">
        <title>High frequency of phylogenetically diverse reductive dehalogenase-homologous genes in deep subseafloor sedimentary metagenomes.</title>
        <authorList>
            <person name="Kawai M."/>
            <person name="Futagami T."/>
            <person name="Toyoda A."/>
            <person name="Takaki Y."/>
            <person name="Nishi S."/>
            <person name="Hori S."/>
            <person name="Arai W."/>
            <person name="Tsubouchi T."/>
            <person name="Morono Y."/>
            <person name="Uchiyama I."/>
            <person name="Ito T."/>
            <person name="Fujiyama A."/>
            <person name="Inagaki F."/>
            <person name="Takami H."/>
        </authorList>
    </citation>
    <scope>NUCLEOTIDE SEQUENCE</scope>
    <source>
        <strain evidence="2">Expedition CK06-06</strain>
    </source>
</reference>
<dbReference type="EMBL" id="BARS01006698">
    <property type="protein sequence ID" value="GAF72394.1"/>
    <property type="molecule type" value="Genomic_DNA"/>
</dbReference>
<dbReference type="AlphaFoldDB" id="X0RU76"/>
<organism evidence="2">
    <name type="scientific">marine sediment metagenome</name>
    <dbReference type="NCBI Taxonomy" id="412755"/>
    <lineage>
        <taxon>unclassified sequences</taxon>
        <taxon>metagenomes</taxon>
        <taxon>ecological metagenomes</taxon>
    </lineage>
</organism>
<dbReference type="SUPFAM" id="SSF55729">
    <property type="entry name" value="Acyl-CoA N-acyltransferases (Nat)"/>
    <property type="match status" value="1"/>
</dbReference>
<gene>
    <name evidence="2" type="ORF">S01H1_13006</name>
</gene>
<sequence length="352" mass="40186">ALRVGPLSVRVVRLVGADHMTTTCDPLVHPEYAERAVSDLLTVLHDPRDLIELGRLSLESCPSEVLRHGLLTSPAVGSVTVYDDPLPQMVVDLPSDVDTYLARLSRRERHNIRKENRRLNREHLVVRADALTDRDHYSAMDEFIELHQREWVAKGRRGHFAEWHDARAFHHAFASVSAGASRLRLRAIRADGHLMAMSYAVRFGCRMHYLYSARSLDPRWHFCFPGRIAAYDLIRTAIAEGATLLDFGLGDYEYKAKLGARRVPLHHVLGVRAALASRARGAVLRGLALSHDLVGYHLWYLNLSRYVPAWRGSLYDGWIHTRMWPNDAPALKRLVCRSRRRETNRDEIDDES</sequence>
<dbReference type="Gene3D" id="3.40.630.30">
    <property type="match status" value="1"/>
</dbReference>
<accession>X0RU76</accession>
<name>X0RU76_9ZZZZ</name>
<dbReference type="Pfam" id="PF13480">
    <property type="entry name" value="Acetyltransf_6"/>
    <property type="match status" value="1"/>
</dbReference>
<evidence type="ECO:0000313" key="2">
    <source>
        <dbReference type="EMBL" id="GAF72394.1"/>
    </source>
</evidence>